<keyword evidence="7" id="KW-0411">Iron-sulfur</keyword>
<dbReference type="InterPro" id="IPR004017">
    <property type="entry name" value="Cys_rich_dom"/>
</dbReference>
<dbReference type="SUPFAM" id="SSF55103">
    <property type="entry name" value="FAD-linked oxidases, C-terminal domain"/>
    <property type="match status" value="1"/>
</dbReference>
<keyword evidence="5" id="KW-0560">Oxidoreductase</keyword>
<dbReference type="Gene3D" id="3.30.465.10">
    <property type="match status" value="1"/>
</dbReference>
<dbReference type="InterPro" id="IPR016169">
    <property type="entry name" value="FAD-bd_PCMH_sub2"/>
</dbReference>
<gene>
    <name evidence="9" type="ORF">ACFQS1_02200</name>
</gene>
<accession>A0ABW2HMP0</accession>
<evidence type="ECO:0000256" key="4">
    <source>
        <dbReference type="ARBA" id="ARBA00022827"/>
    </source>
</evidence>
<dbReference type="Gene3D" id="1.10.45.10">
    <property type="entry name" value="Vanillyl-alcohol Oxidase, Chain A, domain 4"/>
    <property type="match status" value="1"/>
</dbReference>
<dbReference type="PANTHER" id="PTHR11748">
    <property type="entry name" value="D-LACTATE DEHYDROGENASE"/>
    <property type="match status" value="1"/>
</dbReference>
<feature type="domain" description="FAD-binding PCMH-type" evidence="8">
    <location>
        <begin position="52"/>
        <end position="265"/>
    </location>
</feature>
<dbReference type="InterPro" id="IPR016167">
    <property type="entry name" value="FAD-bd_PCMH_sub1"/>
</dbReference>
<dbReference type="InterPro" id="IPR006094">
    <property type="entry name" value="Oxid_FAD_bind_N"/>
</dbReference>
<evidence type="ECO:0000256" key="7">
    <source>
        <dbReference type="ARBA" id="ARBA00023014"/>
    </source>
</evidence>
<evidence type="ECO:0000256" key="1">
    <source>
        <dbReference type="ARBA" id="ARBA00001974"/>
    </source>
</evidence>
<name>A0ABW2HMP0_9ACTN</name>
<keyword evidence="2" id="KW-0285">Flavoprotein</keyword>
<dbReference type="Pfam" id="PF13183">
    <property type="entry name" value="Fer4_8"/>
    <property type="match status" value="1"/>
</dbReference>
<dbReference type="InterPro" id="IPR036318">
    <property type="entry name" value="FAD-bd_PCMH-like_sf"/>
</dbReference>
<evidence type="ECO:0000259" key="8">
    <source>
        <dbReference type="PROSITE" id="PS51387"/>
    </source>
</evidence>
<keyword evidence="3" id="KW-0479">Metal-binding</keyword>
<dbReference type="PROSITE" id="PS00198">
    <property type="entry name" value="4FE4S_FER_1"/>
    <property type="match status" value="1"/>
</dbReference>
<dbReference type="RefSeq" id="WP_378964193.1">
    <property type="nucleotide sequence ID" value="NZ_JBHTBJ010000001.1"/>
</dbReference>
<dbReference type="Proteomes" id="UP001596548">
    <property type="component" value="Unassembled WGS sequence"/>
</dbReference>
<dbReference type="SUPFAM" id="SSF46548">
    <property type="entry name" value="alpha-helical ferredoxin"/>
    <property type="match status" value="1"/>
</dbReference>
<evidence type="ECO:0000256" key="6">
    <source>
        <dbReference type="ARBA" id="ARBA00023004"/>
    </source>
</evidence>
<keyword evidence="4" id="KW-0274">FAD</keyword>
<evidence type="ECO:0000256" key="2">
    <source>
        <dbReference type="ARBA" id="ARBA00022630"/>
    </source>
</evidence>
<dbReference type="InterPro" id="IPR016164">
    <property type="entry name" value="FAD-linked_Oxase-like_C"/>
</dbReference>
<dbReference type="InterPro" id="IPR017896">
    <property type="entry name" value="4Fe4S_Fe-S-bd"/>
</dbReference>
<protein>
    <submittedName>
        <fullName evidence="9">FAD-binding and (Fe-S)-binding domain-containing protein</fullName>
    </submittedName>
</protein>
<dbReference type="Gene3D" id="3.30.43.10">
    <property type="entry name" value="Uridine Diphospho-n-acetylenolpyruvylglucosamine Reductase, domain 2"/>
    <property type="match status" value="1"/>
</dbReference>
<dbReference type="InterPro" id="IPR016166">
    <property type="entry name" value="FAD-bd_PCMH"/>
</dbReference>
<dbReference type="Pfam" id="PF01565">
    <property type="entry name" value="FAD_binding_4"/>
    <property type="match status" value="1"/>
</dbReference>
<dbReference type="SUPFAM" id="SSF56176">
    <property type="entry name" value="FAD-binding/transporter-associated domain-like"/>
    <property type="match status" value="1"/>
</dbReference>
<dbReference type="Pfam" id="PF02754">
    <property type="entry name" value="CCG"/>
    <property type="match status" value="1"/>
</dbReference>
<keyword evidence="6" id="KW-0408">Iron</keyword>
<evidence type="ECO:0000313" key="9">
    <source>
        <dbReference type="EMBL" id="MFC7272780.1"/>
    </source>
</evidence>
<dbReference type="Pfam" id="PF02913">
    <property type="entry name" value="FAD-oxidase_C"/>
    <property type="match status" value="1"/>
</dbReference>
<dbReference type="EMBL" id="JBHTBJ010000001">
    <property type="protein sequence ID" value="MFC7272780.1"/>
    <property type="molecule type" value="Genomic_DNA"/>
</dbReference>
<sequence length="953" mass="103117">MAVISLPHPTARRNPPAASYEALEAALRSAVRGEVRFDAGARAAYSTDASNYRQVPIAVVCPRDVDDAVEAVRVCHEHDVPLLNRGGGTSLGGECCNVAVVLDWTKHVRGVESVDVDARTAVILPGTTLDDANAVLREHDLIIGPKPATHSHCTIGGMVGNNSCGATAQWSGTTAENVARLEILTYDGRRMWVGPGEGDEDIRRALRELYDRYADRIATRFPDIPRRISGYNLPALADLDLARALVGTESTCVTVLRVEIRLLRPPPHLVTVVLGYPDIASAGDAAPSVATHQPIQLEGLDEKLLRYEREEHRPTEILDMLPAGRAWLMAELGGETPQEARAAAERLAGDRGVILEDELRERLIKVREAGLATTARTPNGPDAWPGWEDSAVAPERLGDYLRALLKLLDEYGYGATSLYGHFGHGCVHCSIPFDLTSVDGIKAYRSFVERAARLCVEHGGSLSGEHGDGQARGELLRTMYGDDIVRAFEEFKAVFDPRNRMNPGKVVHARPLDHDLRLGADYAPAQPATHFGYHEDDGSFARAALRCAGVGECRRSAPDGGVMCPSFQVTRDEEHSTRGRARLLFEMVNGGVIDDGWRSEAVRDSLDLCLACKGCRSDCPVQVDMATYKAEFLSHHYAGRIRPRDHYSLGWLPAAAQAAALAPGLANTIARSKTAKRLAGIDPRRSVPRFAPARIDRWLRKRKSPPGPLGPVLLFTDSFTTAFAPGIAAAAVGVLEAAGFEVVVPPRTVCCGLTWISTGQLGVASRVLRRTVDTLAPYLRAGLPVVGLEPSCTAVFRSDLPEMFGRDQDADRLSRQTHTLASLLVSRAPGFRPRLPGDEPVRAIVQKHCHQHAVLGFDDDRRLLDRIGVDVSEPASGCCGLAGNFGMTAAHRDVSLACAEQGLLPAVRAAAPDTLVLADGFSCRTQIDDANTGKRPRHLAEVLHAAVRGRRVP</sequence>
<dbReference type="PROSITE" id="PS51387">
    <property type="entry name" value="FAD_PCMH"/>
    <property type="match status" value="1"/>
</dbReference>
<proteinExistence type="predicted"/>
<comment type="caution">
    <text evidence="9">The sequence shown here is derived from an EMBL/GenBank/DDBJ whole genome shotgun (WGS) entry which is preliminary data.</text>
</comment>
<organism evidence="9 10">
    <name type="scientific">Paractinoplanes rhizophilus</name>
    <dbReference type="NCBI Taxonomy" id="1416877"/>
    <lineage>
        <taxon>Bacteria</taxon>
        <taxon>Bacillati</taxon>
        <taxon>Actinomycetota</taxon>
        <taxon>Actinomycetes</taxon>
        <taxon>Micromonosporales</taxon>
        <taxon>Micromonosporaceae</taxon>
        <taxon>Paractinoplanes</taxon>
    </lineage>
</organism>
<dbReference type="PANTHER" id="PTHR11748:SF119">
    <property type="entry name" value="D-2-HYDROXYGLUTARATE DEHYDROGENASE"/>
    <property type="match status" value="1"/>
</dbReference>
<dbReference type="InterPro" id="IPR017900">
    <property type="entry name" value="4Fe4S_Fe_S_CS"/>
</dbReference>
<keyword evidence="10" id="KW-1185">Reference proteome</keyword>
<evidence type="ECO:0000313" key="10">
    <source>
        <dbReference type="Proteomes" id="UP001596548"/>
    </source>
</evidence>
<dbReference type="InterPro" id="IPR004113">
    <property type="entry name" value="FAD-bd_oxidored_4_C"/>
</dbReference>
<reference evidence="10" key="1">
    <citation type="journal article" date="2019" name="Int. J. Syst. Evol. Microbiol.">
        <title>The Global Catalogue of Microorganisms (GCM) 10K type strain sequencing project: providing services to taxonomists for standard genome sequencing and annotation.</title>
        <authorList>
            <consortium name="The Broad Institute Genomics Platform"/>
            <consortium name="The Broad Institute Genome Sequencing Center for Infectious Disease"/>
            <person name="Wu L."/>
            <person name="Ma J."/>
        </authorList>
    </citation>
    <scope>NUCLEOTIDE SEQUENCE [LARGE SCALE GENOMIC DNA]</scope>
    <source>
        <strain evidence="10">XZYJT-10</strain>
    </source>
</reference>
<comment type="cofactor">
    <cofactor evidence="1">
        <name>FAD</name>
        <dbReference type="ChEBI" id="CHEBI:57692"/>
    </cofactor>
</comment>
<dbReference type="InterPro" id="IPR016171">
    <property type="entry name" value="Vanillyl_alc_oxidase_C-sub2"/>
</dbReference>
<evidence type="ECO:0000256" key="3">
    <source>
        <dbReference type="ARBA" id="ARBA00022723"/>
    </source>
</evidence>
<dbReference type="Gene3D" id="3.30.70.2740">
    <property type="match status" value="1"/>
</dbReference>
<evidence type="ECO:0000256" key="5">
    <source>
        <dbReference type="ARBA" id="ARBA00023002"/>
    </source>
</evidence>